<dbReference type="Pfam" id="PF01557">
    <property type="entry name" value="FAA_hydrolase"/>
    <property type="match status" value="1"/>
</dbReference>
<dbReference type="InterPro" id="IPR036663">
    <property type="entry name" value="Fumarylacetoacetase_C_sf"/>
</dbReference>
<dbReference type="InterPro" id="IPR011234">
    <property type="entry name" value="Fumarylacetoacetase-like_C"/>
</dbReference>
<dbReference type="SUPFAM" id="SSF56529">
    <property type="entry name" value="FAH"/>
    <property type="match status" value="1"/>
</dbReference>
<dbReference type="PANTHER" id="PTHR30143:SF0">
    <property type="entry name" value="2-KETO-4-PENTENOATE HYDRATASE"/>
    <property type="match status" value="1"/>
</dbReference>
<dbReference type="GO" id="GO:0008684">
    <property type="term" value="F:2-oxopent-4-enoate hydratase activity"/>
    <property type="evidence" value="ECO:0007669"/>
    <property type="project" value="TreeGrafter"/>
</dbReference>
<dbReference type="InterPro" id="IPR050772">
    <property type="entry name" value="Hydratase-Decarb/MhpD_sf"/>
</dbReference>
<gene>
    <name evidence="3" type="ORF">AWC16_11595</name>
</gene>
<feature type="domain" description="Fumarylacetoacetase-like C-terminal" evidence="2">
    <location>
        <begin position="90"/>
        <end position="263"/>
    </location>
</feature>
<evidence type="ECO:0000313" key="3">
    <source>
        <dbReference type="EMBL" id="ORW11319.1"/>
    </source>
</evidence>
<comment type="caution">
    <text evidence="3">The sequence shown here is derived from an EMBL/GenBank/DDBJ whole genome shotgun (WGS) entry which is preliminary data.</text>
</comment>
<evidence type="ECO:0000313" key="4">
    <source>
        <dbReference type="Proteomes" id="UP000193866"/>
    </source>
</evidence>
<dbReference type="AlphaFoldDB" id="A0A1X1YJL7"/>
<evidence type="ECO:0000259" key="2">
    <source>
        <dbReference type="Pfam" id="PF01557"/>
    </source>
</evidence>
<reference evidence="3 4" key="1">
    <citation type="submission" date="2016-01" db="EMBL/GenBank/DDBJ databases">
        <title>The new phylogeny of the genus Mycobacterium.</title>
        <authorList>
            <person name="Tarcisio F."/>
            <person name="Conor M."/>
            <person name="Antonella G."/>
            <person name="Elisabetta G."/>
            <person name="Giulia F.S."/>
            <person name="Sara T."/>
            <person name="Anna F."/>
            <person name="Clotilde B."/>
            <person name="Roberto B."/>
            <person name="Veronica D.S."/>
            <person name="Fabio R."/>
            <person name="Monica P."/>
            <person name="Olivier J."/>
            <person name="Enrico T."/>
            <person name="Nicola S."/>
        </authorList>
    </citation>
    <scope>NUCLEOTIDE SEQUENCE [LARGE SCALE GENOMIC DNA]</scope>
    <source>
        <strain evidence="3 4">DSM 45394</strain>
    </source>
</reference>
<dbReference type="STRING" id="1108812.AWC16_11595"/>
<dbReference type="OrthoDB" id="9792137at2"/>
<dbReference type="EMBL" id="LQPG01000018">
    <property type="protein sequence ID" value="ORW11319.1"/>
    <property type="molecule type" value="Genomic_DNA"/>
</dbReference>
<dbReference type="GO" id="GO:0005737">
    <property type="term" value="C:cytoplasm"/>
    <property type="evidence" value="ECO:0007669"/>
    <property type="project" value="TreeGrafter"/>
</dbReference>
<dbReference type="Proteomes" id="UP000193866">
    <property type="component" value="Unassembled WGS sequence"/>
</dbReference>
<dbReference type="PANTHER" id="PTHR30143">
    <property type="entry name" value="ACID HYDRATASE"/>
    <property type="match status" value="1"/>
</dbReference>
<dbReference type="Gene3D" id="3.90.850.10">
    <property type="entry name" value="Fumarylacetoacetase-like, C-terminal domain"/>
    <property type="match status" value="1"/>
</dbReference>
<accession>A0A1X1YJL7</accession>
<protein>
    <recommendedName>
        <fullName evidence="2">Fumarylacetoacetase-like C-terminal domain-containing protein</fullName>
    </recommendedName>
</protein>
<sequence>MSLAEASGRAAAATSLWRAERLCRPIEPLHNASPDLNIDDAYAIQRRNIARRVDAGSAICGYKVGLASPVMQQMMGVYEPCYGHLLTDMMADDGDTVKLCGRYQPRIEVEVAFVLGDKLPGIRCTERDVLRATDYVTAAIEVIDTRIQDWRIGIVDAIADNACAARFVLGWQGCPPWALDLADVDAVLYSGHPGREVIVTRGNTGMVQGNPASAVAWLARALARSGVRLEAGDTILSGACTQAFDVGVGDRFRAGLAGIGAVSVEFW</sequence>
<keyword evidence="4" id="KW-1185">Reference proteome</keyword>
<keyword evidence="1" id="KW-0456">Lyase</keyword>
<name>A0A1X1YJL7_9MYCO</name>
<evidence type="ECO:0000256" key="1">
    <source>
        <dbReference type="ARBA" id="ARBA00023239"/>
    </source>
</evidence>
<organism evidence="3 4">
    <name type="scientific">Mycolicibacter longobardus</name>
    <dbReference type="NCBI Taxonomy" id="1108812"/>
    <lineage>
        <taxon>Bacteria</taxon>
        <taxon>Bacillati</taxon>
        <taxon>Actinomycetota</taxon>
        <taxon>Actinomycetes</taxon>
        <taxon>Mycobacteriales</taxon>
        <taxon>Mycobacteriaceae</taxon>
        <taxon>Mycolicibacter</taxon>
    </lineage>
</organism>
<proteinExistence type="predicted"/>